<gene>
    <name evidence="1" type="ORF">Q4528_14015</name>
</gene>
<organism evidence="1 2">
    <name type="scientific">Staphylococcus pasteuri_A</name>
    <dbReference type="NCBI Taxonomy" id="3062664"/>
    <lineage>
        <taxon>Bacteria</taxon>
        <taxon>Bacillati</taxon>
        <taxon>Bacillota</taxon>
        <taxon>Bacilli</taxon>
        <taxon>Bacillales</taxon>
        <taxon>Staphylococcaceae</taxon>
        <taxon>Staphylococcus</taxon>
    </lineage>
</organism>
<evidence type="ECO:0000313" key="2">
    <source>
        <dbReference type="Proteomes" id="UP001170310"/>
    </source>
</evidence>
<dbReference type="EMBL" id="JAUOQO010000373">
    <property type="protein sequence ID" value="MDO6575227.1"/>
    <property type="molecule type" value="Genomic_DNA"/>
</dbReference>
<reference evidence="1" key="1">
    <citation type="submission" date="2023-07" db="EMBL/GenBank/DDBJ databases">
        <title>Genome content predicts the carbon catabolic preferences of heterotrophic bacteria.</title>
        <authorList>
            <person name="Gralka M."/>
        </authorList>
    </citation>
    <scope>NUCLEOTIDE SEQUENCE</scope>
    <source>
        <strain evidence="1">E2R20</strain>
    </source>
</reference>
<accession>A0AAW7YU27</accession>
<dbReference type="AlphaFoldDB" id="A0AAW7YU27"/>
<dbReference type="RefSeq" id="WP_303522211.1">
    <property type="nucleotide sequence ID" value="NZ_JAUOQO010000373.1"/>
</dbReference>
<feature type="non-terminal residue" evidence="1">
    <location>
        <position position="89"/>
    </location>
</feature>
<proteinExistence type="predicted"/>
<evidence type="ECO:0000313" key="1">
    <source>
        <dbReference type="EMBL" id="MDO6575227.1"/>
    </source>
</evidence>
<protein>
    <submittedName>
        <fullName evidence="1">Uncharacterized protein</fullName>
    </submittedName>
</protein>
<name>A0AAW7YU27_9STAP</name>
<feature type="non-terminal residue" evidence="1">
    <location>
        <position position="1"/>
    </location>
</feature>
<sequence>LEHHRYSDNKQAKQDFKYLSDGIGEGVTKNWLARYCQHLPIEQQSDVINTLYLSGSFQTLSTQCQKLLMTDYKVWGDKTFQQFLAMCIS</sequence>
<dbReference type="Proteomes" id="UP001170310">
    <property type="component" value="Unassembled WGS sequence"/>
</dbReference>
<keyword evidence="2" id="KW-1185">Reference proteome</keyword>
<comment type="caution">
    <text evidence="1">The sequence shown here is derived from an EMBL/GenBank/DDBJ whole genome shotgun (WGS) entry which is preliminary data.</text>
</comment>